<protein>
    <submittedName>
        <fullName evidence="1">Uncharacterized protein</fullName>
    </submittedName>
</protein>
<evidence type="ECO:0000313" key="1">
    <source>
        <dbReference type="EMBL" id="EHM54510.1"/>
    </source>
</evidence>
<dbReference type="EMBL" id="AGCM01000068">
    <property type="protein sequence ID" value="EHM54510.1"/>
    <property type="molecule type" value="Genomic_DNA"/>
</dbReference>
<proteinExistence type="predicted"/>
<dbReference type="Proteomes" id="UP000004750">
    <property type="component" value="Unassembled WGS sequence"/>
</dbReference>
<dbReference type="STRING" id="797473.HMPREF9080_01221"/>
<comment type="caution">
    <text evidence="1">The sequence shown here is derived from an EMBL/GenBank/DDBJ whole genome shotgun (WGS) entry which is preliminary data.</text>
</comment>
<sequence length="70" mass="7555">MNTSGKSLLLQALMLGFMIKRTRAQQKTVACQALSCYRPAGDTGILPHTKRAGEAGASSCGYLWLLHAFL</sequence>
<gene>
    <name evidence="1" type="ORF">HMPREF9080_01221</name>
</gene>
<organism evidence="1 2">
    <name type="scientific">Cardiobacterium valvarum F0432</name>
    <dbReference type="NCBI Taxonomy" id="797473"/>
    <lineage>
        <taxon>Bacteria</taxon>
        <taxon>Pseudomonadati</taxon>
        <taxon>Pseudomonadota</taxon>
        <taxon>Gammaproteobacteria</taxon>
        <taxon>Cardiobacteriales</taxon>
        <taxon>Cardiobacteriaceae</taxon>
        <taxon>Cardiobacterium</taxon>
    </lineage>
</organism>
<reference evidence="1 2" key="1">
    <citation type="submission" date="2011-08" db="EMBL/GenBank/DDBJ databases">
        <authorList>
            <person name="Weinstock G."/>
            <person name="Sodergren E."/>
            <person name="Clifton S."/>
            <person name="Fulton L."/>
            <person name="Fulton B."/>
            <person name="Courtney L."/>
            <person name="Fronick C."/>
            <person name="Harrison M."/>
            <person name="Strong C."/>
            <person name="Farmer C."/>
            <person name="Delahaunty K."/>
            <person name="Markovic C."/>
            <person name="Hall O."/>
            <person name="Minx P."/>
            <person name="Tomlinson C."/>
            <person name="Mitreva M."/>
            <person name="Hou S."/>
            <person name="Chen J."/>
            <person name="Wollam A."/>
            <person name="Pepin K.H."/>
            <person name="Johnson M."/>
            <person name="Bhonagiri V."/>
            <person name="Zhang X."/>
            <person name="Suruliraj S."/>
            <person name="Warren W."/>
            <person name="Chinwalla A."/>
            <person name="Mardis E.R."/>
            <person name="Wilson R.K."/>
        </authorList>
    </citation>
    <scope>NUCLEOTIDE SEQUENCE [LARGE SCALE GENOMIC DNA]</scope>
    <source>
        <strain evidence="1 2">F0432</strain>
    </source>
</reference>
<accession>G9ZEP2</accession>
<name>G9ZEP2_9GAMM</name>
<dbReference type="HOGENOM" id="CLU_2750338_0_0_6"/>
<dbReference type="AlphaFoldDB" id="G9ZEP2"/>
<evidence type="ECO:0000313" key="2">
    <source>
        <dbReference type="Proteomes" id="UP000004750"/>
    </source>
</evidence>